<organism evidence="3">
    <name type="scientific">Phaffia rhodozyma</name>
    <name type="common">Yeast</name>
    <name type="synonym">Xanthophyllomyces dendrorhous</name>
    <dbReference type="NCBI Taxonomy" id="264483"/>
    <lineage>
        <taxon>Eukaryota</taxon>
        <taxon>Fungi</taxon>
        <taxon>Dikarya</taxon>
        <taxon>Basidiomycota</taxon>
        <taxon>Agaricomycotina</taxon>
        <taxon>Tremellomycetes</taxon>
        <taxon>Cystofilobasidiales</taxon>
        <taxon>Mrakiaceae</taxon>
        <taxon>Phaffia</taxon>
    </lineage>
</organism>
<evidence type="ECO:0000259" key="2">
    <source>
        <dbReference type="PROSITE" id="PS51038"/>
    </source>
</evidence>
<dbReference type="SUPFAM" id="SSF57903">
    <property type="entry name" value="FYVE/PHD zinc finger"/>
    <property type="match status" value="1"/>
</dbReference>
<evidence type="ECO:0000256" key="1">
    <source>
        <dbReference type="SAM" id="MobiDB-lite"/>
    </source>
</evidence>
<feature type="region of interest" description="Disordered" evidence="1">
    <location>
        <begin position="419"/>
        <end position="466"/>
    </location>
</feature>
<feature type="region of interest" description="Disordered" evidence="1">
    <location>
        <begin position="275"/>
        <end position="331"/>
    </location>
</feature>
<proteinExistence type="predicted"/>
<feature type="region of interest" description="Disordered" evidence="1">
    <location>
        <begin position="1"/>
        <end position="20"/>
    </location>
</feature>
<dbReference type="Gene3D" id="2.30.30.490">
    <property type="match status" value="1"/>
</dbReference>
<feature type="compositionally biased region" description="Basic and acidic residues" evidence="1">
    <location>
        <begin position="1"/>
        <end position="16"/>
    </location>
</feature>
<dbReference type="EMBL" id="LN483167">
    <property type="protein sequence ID" value="CDZ97207.1"/>
    <property type="molecule type" value="Genomic_DNA"/>
</dbReference>
<feature type="compositionally biased region" description="Acidic residues" evidence="1">
    <location>
        <begin position="282"/>
        <end position="296"/>
    </location>
</feature>
<accession>A0A0F7SJT7</accession>
<dbReference type="PANTHER" id="PTHR46364">
    <property type="entry name" value="OS08G0421900 PROTEIN"/>
    <property type="match status" value="1"/>
</dbReference>
<dbReference type="GO" id="GO:0003682">
    <property type="term" value="F:chromatin binding"/>
    <property type="evidence" value="ECO:0007669"/>
    <property type="project" value="InterPro"/>
</dbReference>
<dbReference type="InterPro" id="IPR011011">
    <property type="entry name" value="Znf_FYVE_PHD"/>
</dbReference>
<name>A0A0F7SJT7_PHARH</name>
<dbReference type="InterPro" id="IPR043151">
    <property type="entry name" value="BAH_sf"/>
</dbReference>
<sequence length="480" mass="53427">MSVENDKSTDPSPKKRELLKKKTTIDVAEVPDIQNWNDYKTYRACQLPDQEKTKLHVGDSIYIRPGIPYEAPKRGKKVKGSKKQTVTIPDDVGDLEKWIGRIEQIRAVNKVDVYIKITWYYTQDQLQSSGFKYAKQLQLEGGEVVHSDHFEIIPVSTCEDKATVINYDECAEDQIQIAPDDWFVRYRTVELMGADQSSEKSKDFKSRKKPHVQKPAELNYKPGCICGKMYYPLPFAKESRMHYCPREKCKTWYHSTCLASSGRDRVAEDAVHFETNHAQPTEDGEAGDASADETEVEPSSSNHPSKKLKSNGDGTSAESSSAVGGGDGSSKSHPVYPATLVSMLPPALLRIARQPIVRGTSTSGIVGTCVFVLAARRILRDVCEFEGTLPEDWKVVCGLPEVEGEEGGLKLKTAEELADEAEEREEEREKALKNSQEGKNGVEQSKKRKNGEDAVTDEDGLLGGPDGEFVFACPRCENLI</sequence>
<feature type="domain" description="BAH" evidence="2">
    <location>
        <begin position="78"/>
        <end position="199"/>
    </location>
</feature>
<dbReference type="AlphaFoldDB" id="A0A0F7SJT7"/>
<dbReference type="InterPro" id="IPR001025">
    <property type="entry name" value="BAH_dom"/>
</dbReference>
<protein>
    <submittedName>
        <fullName evidence="3">Zinc finger, RING/FYVE/PHD-type</fullName>
    </submittedName>
</protein>
<dbReference type="PROSITE" id="PS51038">
    <property type="entry name" value="BAH"/>
    <property type="match status" value="1"/>
</dbReference>
<reference evidence="3" key="1">
    <citation type="submission" date="2014-08" db="EMBL/GenBank/DDBJ databases">
        <authorList>
            <person name="Sharma Rahul"/>
            <person name="Thines Marco"/>
        </authorList>
    </citation>
    <scope>NUCLEOTIDE SEQUENCE</scope>
</reference>
<evidence type="ECO:0000313" key="3">
    <source>
        <dbReference type="EMBL" id="CDZ97207.1"/>
    </source>
</evidence>